<dbReference type="AlphaFoldDB" id="A0A139PVR1"/>
<dbReference type="SUPFAM" id="SSF53448">
    <property type="entry name" value="Nucleotide-diphospho-sugar transferases"/>
    <property type="match status" value="1"/>
</dbReference>
<protein>
    <submittedName>
        <fullName evidence="6">Glycosyl transferase, group 2 family protein</fullName>
    </submittedName>
</protein>
<keyword evidence="4" id="KW-1133">Transmembrane helix</keyword>
<evidence type="ECO:0000256" key="2">
    <source>
        <dbReference type="ARBA" id="ARBA00022676"/>
    </source>
</evidence>
<keyword evidence="4" id="KW-0472">Membrane</keyword>
<comment type="similarity">
    <text evidence="1">Belongs to the glycosyltransferase 2 family.</text>
</comment>
<feature type="transmembrane region" description="Helical" evidence="4">
    <location>
        <begin position="277"/>
        <end position="297"/>
    </location>
</feature>
<dbReference type="PATRIC" id="fig|1303.82.peg.1374"/>
<dbReference type="InterPro" id="IPR029044">
    <property type="entry name" value="Nucleotide-diphossugar_trans"/>
</dbReference>
<gene>
    <name evidence="6" type="ORF">SORDD27_01280</name>
</gene>
<evidence type="ECO:0000256" key="4">
    <source>
        <dbReference type="SAM" id="Phobius"/>
    </source>
</evidence>
<feature type="transmembrane region" description="Helical" evidence="4">
    <location>
        <begin position="251"/>
        <end position="270"/>
    </location>
</feature>
<organism evidence="6 7">
    <name type="scientific">Streptococcus oralis</name>
    <dbReference type="NCBI Taxonomy" id="1303"/>
    <lineage>
        <taxon>Bacteria</taxon>
        <taxon>Bacillati</taxon>
        <taxon>Bacillota</taxon>
        <taxon>Bacilli</taxon>
        <taxon>Lactobacillales</taxon>
        <taxon>Streptococcaceae</taxon>
        <taxon>Streptococcus</taxon>
    </lineage>
</organism>
<keyword evidence="2" id="KW-0328">Glycosyltransferase</keyword>
<dbReference type="PANTHER" id="PTHR43630:SF1">
    <property type="entry name" value="POLY-BETA-1,6-N-ACETYL-D-GLUCOSAMINE SYNTHASE"/>
    <property type="match status" value="1"/>
</dbReference>
<reference evidence="6 7" key="1">
    <citation type="submission" date="2016-01" db="EMBL/GenBank/DDBJ databases">
        <title>Highly variable Streptococcus oralis are common among viridans streptococci isolated from primates.</title>
        <authorList>
            <person name="Denapaite D."/>
            <person name="Rieger M."/>
            <person name="Koendgen S."/>
            <person name="Brueckner R."/>
            <person name="Ochigava I."/>
            <person name="Kappeler P."/>
            <person name="Maetz-Rensing K."/>
            <person name="Leendertz F."/>
            <person name="Hakenbeck R."/>
        </authorList>
    </citation>
    <scope>NUCLEOTIDE SEQUENCE [LARGE SCALE GENOMIC DNA]</scope>
    <source>
        <strain evidence="6 7">DD27</strain>
    </source>
</reference>
<evidence type="ECO:0000256" key="3">
    <source>
        <dbReference type="ARBA" id="ARBA00022679"/>
    </source>
</evidence>
<evidence type="ECO:0000259" key="5">
    <source>
        <dbReference type="Pfam" id="PF00535"/>
    </source>
</evidence>
<keyword evidence="4" id="KW-0812">Transmembrane</keyword>
<name>A0A139PVR1_STROR</name>
<dbReference type="InterPro" id="IPR001173">
    <property type="entry name" value="Glyco_trans_2-like"/>
</dbReference>
<dbReference type="Pfam" id="PF00535">
    <property type="entry name" value="Glycos_transf_2"/>
    <property type="match status" value="1"/>
</dbReference>
<dbReference type="PANTHER" id="PTHR43630">
    <property type="entry name" value="POLY-BETA-1,6-N-ACETYL-D-GLUCOSAMINE SYNTHASE"/>
    <property type="match status" value="1"/>
</dbReference>
<accession>A0A139PVR1</accession>
<dbReference type="GO" id="GO:0016757">
    <property type="term" value="F:glycosyltransferase activity"/>
    <property type="evidence" value="ECO:0007669"/>
    <property type="project" value="UniProtKB-KW"/>
</dbReference>
<evidence type="ECO:0000256" key="1">
    <source>
        <dbReference type="ARBA" id="ARBA00006739"/>
    </source>
</evidence>
<dbReference type="FunFam" id="3.90.550.10:FF:000233">
    <property type="entry name" value="Glycosyl transferase, group 2 family protein"/>
    <property type="match status" value="1"/>
</dbReference>
<sequence length="345" mass="39943">MTQNVGEKLVSIVISAYNEEKYLPDLIEDLKNQTYDKKNIEILFINAMSTDATKEIIQQFIKENNEFKSIRLYDNPKKNQASGFNLGIKQSIGDVILKIDAHSKVTANFVSANVTLINQGESVCGGARPTIVEEKDKWSEVLHLVEENMFGSSIADYRNSSQDTYVSSIFHGMYRREVFQQVGLVDEQLGRTEDNELHYRIRKHGYRIRYSPSVLSYQYIRPTLKKMLYQKYSNGLWIGLTTHVKPQCLSLFHYVPFVFVLSIFLSILLVPFSVIFLFSLFTIYCLFVLMLTVLTYVKNKNTLLFLMPILLFAIHFSYGFGTLLGLIKGFKWKQTYRNQTVYLKN</sequence>
<comment type="caution">
    <text evidence="6">The sequence shown here is derived from an EMBL/GenBank/DDBJ whole genome shotgun (WGS) entry which is preliminary data.</text>
</comment>
<dbReference type="Gene3D" id="3.90.550.10">
    <property type="entry name" value="Spore Coat Polysaccharide Biosynthesis Protein SpsA, Chain A"/>
    <property type="match status" value="1"/>
</dbReference>
<proteinExistence type="inferred from homology"/>
<dbReference type="EMBL" id="LQNZ01000116">
    <property type="protein sequence ID" value="KXT94404.1"/>
    <property type="molecule type" value="Genomic_DNA"/>
</dbReference>
<evidence type="ECO:0000313" key="6">
    <source>
        <dbReference type="EMBL" id="KXT94404.1"/>
    </source>
</evidence>
<dbReference type="CDD" id="cd02525">
    <property type="entry name" value="Succinoglycan_BP_ExoA"/>
    <property type="match status" value="1"/>
</dbReference>
<keyword evidence="3 6" id="KW-0808">Transferase</keyword>
<dbReference type="Proteomes" id="UP000072363">
    <property type="component" value="Unassembled WGS sequence"/>
</dbReference>
<evidence type="ECO:0000313" key="7">
    <source>
        <dbReference type="Proteomes" id="UP000072363"/>
    </source>
</evidence>
<feature type="transmembrane region" description="Helical" evidence="4">
    <location>
        <begin position="303"/>
        <end position="327"/>
    </location>
</feature>
<feature type="domain" description="Glycosyltransferase 2-like" evidence="5">
    <location>
        <begin position="11"/>
        <end position="182"/>
    </location>
</feature>